<dbReference type="AlphaFoldDB" id="W8KT08"/>
<keyword evidence="3" id="KW-1185">Reference proteome</keyword>
<dbReference type="InterPro" id="IPR021548">
    <property type="entry name" value="DUF2895"/>
</dbReference>
<dbReference type="Proteomes" id="UP000019442">
    <property type="component" value="Chromosome"/>
</dbReference>
<reference evidence="2 3" key="1">
    <citation type="journal article" date="2014" name="J Genomics">
        <title>Draft Genome Sequence of the Extremely Halophilic Phototrophic Purple Sulfur Bacterium Halorhodospira halochloris.</title>
        <authorList>
            <person name="Singh K.S."/>
            <person name="Kirksey J."/>
            <person name="Hoff W.D."/>
            <person name="Deole R."/>
        </authorList>
    </citation>
    <scope>NUCLEOTIDE SEQUENCE [LARGE SCALE GENOMIC DNA]</scope>
    <source>
        <strain evidence="2 3">A</strain>
    </source>
</reference>
<proteinExistence type="predicted"/>
<keyword evidence="1" id="KW-1133">Transmembrane helix</keyword>
<dbReference type="HOGENOM" id="CLU_100592_0_0_6"/>
<organism evidence="2 3">
    <name type="scientific">Ectothiorhodospira haloalkaliphila</name>
    <dbReference type="NCBI Taxonomy" id="421628"/>
    <lineage>
        <taxon>Bacteria</taxon>
        <taxon>Pseudomonadati</taxon>
        <taxon>Pseudomonadota</taxon>
        <taxon>Gammaproteobacteria</taxon>
        <taxon>Chromatiales</taxon>
        <taxon>Ectothiorhodospiraceae</taxon>
        <taxon>Ectothiorhodospira</taxon>
    </lineage>
</organism>
<dbReference type="KEGG" id="hhc:M911_14290"/>
<feature type="transmembrane region" description="Helical" evidence="1">
    <location>
        <begin position="12"/>
        <end position="36"/>
    </location>
</feature>
<evidence type="ECO:0000256" key="1">
    <source>
        <dbReference type="SAM" id="Phobius"/>
    </source>
</evidence>
<dbReference type="OrthoDB" id="8558441at2"/>
<dbReference type="RefSeq" id="WP_025282649.1">
    <property type="nucleotide sequence ID" value="NZ_CP007268.1"/>
</dbReference>
<evidence type="ECO:0000313" key="2">
    <source>
        <dbReference type="EMBL" id="AHK80122.1"/>
    </source>
</evidence>
<keyword evidence="1" id="KW-0472">Membrane</keyword>
<sequence length="211" mass="24377">MSYHREIQNVRAHINSLRLALGVVLILALFMGWGWYSAPREMTVHIPPDLRSGSTQPADEVPQVNVYAFTYYIWQQMNRWPEDGSNDYGQNIYRLAAFVTPQFRRQLQRDLEQRGRRGELSGRERSVVEIPGAGFSPRRVQVQADGQSWVVWLDLQINETVRGRAVKQTPIRYPLRVVRHDVDRERNPWGLAIDGFAGEGPQRIPQEPEAD</sequence>
<gene>
    <name evidence="2" type="ORF">M911_14290</name>
</gene>
<dbReference type="PATRIC" id="fig|1354791.3.peg.203"/>
<dbReference type="Pfam" id="PF11444">
    <property type="entry name" value="DUF2895"/>
    <property type="match status" value="1"/>
</dbReference>
<evidence type="ECO:0000313" key="3">
    <source>
        <dbReference type="Proteomes" id="UP000019442"/>
    </source>
</evidence>
<dbReference type="EMBL" id="CP007268">
    <property type="protein sequence ID" value="AHK80122.1"/>
    <property type="molecule type" value="Genomic_DNA"/>
</dbReference>
<keyword evidence="1" id="KW-0812">Transmembrane</keyword>
<name>W8KT08_9GAMM</name>
<reference evidence="3" key="2">
    <citation type="submission" date="2014-02" db="EMBL/GenBank/DDBJ databases">
        <title>Draft Genome Sequence of extremely halophilic bacteria Halorhodospira halochloris.</title>
        <authorList>
            <person name="Singh K.S."/>
        </authorList>
    </citation>
    <scope>NUCLEOTIDE SEQUENCE [LARGE SCALE GENOMIC DNA]</scope>
    <source>
        <strain evidence="3">A</strain>
    </source>
</reference>
<accession>W8KT08</accession>
<protein>
    <submittedName>
        <fullName evidence="2">Conjugal transfer protein</fullName>
    </submittedName>
</protein>
<dbReference type="NCBIfam" id="TIGR03746">
    <property type="entry name" value="conj_TIGR03746"/>
    <property type="match status" value="1"/>
</dbReference>